<evidence type="ECO:0000313" key="2">
    <source>
        <dbReference type="EMBL" id="MDT8898253.1"/>
    </source>
</evidence>
<feature type="transmembrane region" description="Helical" evidence="1">
    <location>
        <begin position="23"/>
        <end position="46"/>
    </location>
</feature>
<sequence length="215" mass="23824">MTSPQPPLNEWLRRPQRYWYADGLTEMAVGGIFLLVALTNLAAWLLPPGPWQNLTLPILQALVIIGGVQGARALVRYLKERITYPRTGWVTYRQPSSSRRWLLAGLTFILAASLAFLMVALGKTVGQRWLPLVSGFLIAFATASGWRLRLARLLILALYTLGVGVGLTLLAPPDPLDAVLFFSLVGLGWLTSGGWALWTYLRHTHPLDEDKAEHA</sequence>
<reference evidence="2 3" key="1">
    <citation type="submission" date="2023-07" db="EMBL/GenBank/DDBJ databases">
        <title>Novel species of Thermanaerothrix with wide hydrolytic capabilities.</title>
        <authorList>
            <person name="Zayulina K.S."/>
            <person name="Podosokorskaya O.A."/>
            <person name="Elcheninov A.G."/>
        </authorList>
    </citation>
    <scope>NUCLEOTIDE SEQUENCE [LARGE SCALE GENOMIC DNA]</scope>
    <source>
        <strain evidence="2 3">4228-RoL</strain>
    </source>
</reference>
<proteinExistence type="predicted"/>
<protein>
    <submittedName>
        <fullName evidence="2">Uncharacterized protein</fullName>
    </submittedName>
</protein>
<comment type="caution">
    <text evidence="2">The sequence shown here is derived from an EMBL/GenBank/DDBJ whole genome shotgun (WGS) entry which is preliminary data.</text>
</comment>
<feature type="transmembrane region" description="Helical" evidence="1">
    <location>
        <begin position="101"/>
        <end position="122"/>
    </location>
</feature>
<name>A0ABU3NN29_9CHLR</name>
<gene>
    <name evidence="2" type="ORF">QYE77_08225</name>
</gene>
<feature type="transmembrane region" description="Helical" evidence="1">
    <location>
        <begin position="153"/>
        <end position="172"/>
    </location>
</feature>
<feature type="transmembrane region" description="Helical" evidence="1">
    <location>
        <begin position="178"/>
        <end position="201"/>
    </location>
</feature>
<dbReference type="RefSeq" id="WP_315624898.1">
    <property type="nucleotide sequence ID" value="NZ_JAUHMF010000001.1"/>
</dbReference>
<evidence type="ECO:0000256" key="1">
    <source>
        <dbReference type="SAM" id="Phobius"/>
    </source>
</evidence>
<keyword evidence="1" id="KW-1133">Transmembrane helix</keyword>
<keyword evidence="1" id="KW-0812">Transmembrane</keyword>
<keyword evidence="3" id="KW-1185">Reference proteome</keyword>
<keyword evidence="1" id="KW-0472">Membrane</keyword>
<evidence type="ECO:0000313" key="3">
    <source>
        <dbReference type="Proteomes" id="UP001254165"/>
    </source>
</evidence>
<feature type="transmembrane region" description="Helical" evidence="1">
    <location>
        <begin position="128"/>
        <end position="146"/>
    </location>
</feature>
<dbReference type="Proteomes" id="UP001254165">
    <property type="component" value="Unassembled WGS sequence"/>
</dbReference>
<dbReference type="EMBL" id="JAUHMF010000001">
    <property type="protein sequence ID" value="MDT8898253.1"/>
    <property type="molecule type" value="Genomic_DNA"/>
</dbReference>
<accession>A0ABU3NN29</accession>
<organism evidence="2 3">
    <name type="scientific">Thermanaerothrix solaris</name>
    <dbReference type="NCBI Taxonomy" id="3058434"/>
    <lineage>
        <taxon>Bacteria</taxon>
        <taxon>Bacillati</taxon>
        <taxon>Chloroflexota</taxon>
        <taxon>Anaerolineae</taxon>
        <taxon>Anaerolineales</taxon>
        <taxon>Anaerolineaceae</taxon>
        <taxon>Thermanaerothrix</taxon>
    </lineage>
</organism>
<feature type="transmembrane region" description="Helical" evidence="1">
    <location>
        <begin position="58"/>
        <end position="75"/>
    </location>
</feature>